<evidence type="ECO:0000256" key="1">
    <source>
        <dbReference type="ARBA" id="ARBA00010541"/>
    </source>
</evidence>
<feature type="region of interest" description="Disordered" evidence="4">
    <location>
        <begin position="1"/>
        <end position="23"/>
    </location>
</feature>
<dbReference type="PANTHER" id="PTHR43343">
    <property type="entry name" value="PEPTIDASE S12"/>
    <property type="match status" value="1"/>
</dbReference>
<dbReference type="InterPro" id="IPR036034">
    <property type="entry name" value="PDZ_sf"/>
</dbReference>
<dbReference type="Gene3D" id="2.30.42.10">
    <property type="match status" value="1"/>
</dbReference>
<name>A0ABP9WNQ2_9GAMM</name>
<dbReference type="InterPro" id="IPR001478">
    <property type="entry name" value="PDZ"/>
</dbReference>
<dbReference type="InterPro" id="IPR051201">
    <property type="entry name" value="Chloro_Bact_Ser_Proteases"/>
</dbReference>
<evidence type="ECO:0000259" key="5">
    <source>
        <dbReference type="SMART" id="SM00228"/>
    </source>
</evidence>
<dbReference type="EMBL" id="BAABRT010000008">
    <property type="protein sequence ID" value="GAA5524745.1"/>
    <property type="molecule type" value="Genomic_DNA"/>
</dbReference>
<keyword evidence="2" id="KW-0645">Protease</keyword>
<comment type="caution">
    <text evidence="6">The sequence shown here is derived from an EMBL/GenBank/DDBJ whole genome shotgun (WGS) entry which is preliminary data.</text>
</comment>
<proteinExistence type="inferred from homology"/>
<dbReference type="Gene3D" id="2.40.10.10">
    <property type="entry name" value="Trypsin-like serine proteases"/>
    <property type="match status" value="2"/>
</dbReference>
<keyword evidence="3" id="KW-0378">Hydrolase</keyword>
<dbReference type="Pfam" id="PF13180">
    <property type="entry name" value="PDZ_2"/>
    <property type="match status" value="1"/>
</dbReference>
<dbReference type="SMART" id="SM00228">
    <property type="entry name" value="PDZ"/>
    <property type="match status" value="1"/>
</dbReference>
<dbReference type="InterPro" id="IPR009003">
    <property type="entry name" value="Peptidase_S1_PA"/>
</dbReference>
<comment type="similarity">
    <text evidence="1">Belongs to the peptidase S1C family.</text>
</comment>
<dbReference type="InterPro" id="IPR043504">
    <property type="entry name" value="Peptidase_S1_PA_chymotrypsin"/>
</dbReference>
<keyword evidence="7" id="KW-1185">Reference proteome</keyword>
<evidence type="ECO:0000256" key="3">
    <source>
        <dbReference type="ARBA" id="ARBA00022801"/>
    </source>
</evidence>
<organism evidence="6 7">
    <name type="scientific">Microbulbifer aestuariivivens</name>
    <dbReference type="NCBI Taxonomy" id="1908308"/>
    <lineage>
        <taxon>Bacteria</taxon>
        <taxon>Pseudomonadati</taxon>
        <taxon>Pseudomonadota</taxon>
        <taxon>Gammaproteobacteria</taxon>
        <taxon>Cellvibrionales</taxon>
        <taxon>Microbulbiferaceae</taxon>
        <taxon>Microbulbifer</taxon>
    </lineage>
</organism>
<gene>
    <name evidence="6" type="ORF">Maes01_01304</name>
</gene>
<dbReference type="Pfam" id="PF13365">
    <property type="entry name" value="Trypsin_2"/>
    <property type="match status" value="1"/>
</dbReference>
<accession>A0ABP9WNQ2</accession>
<dbReference type="SUPFAM" id="SSF50494">
    <property type="entry name" value="Trypsin-like serine proteases"/>
    <property type="match status" value="1"/>
</dbReference>
<evidence type="ECO:0000313" key="7">
    <source>
        <dbReference type="Proteomes" id="UP001408594"/>
    </source>
</evidence>
<feature type="domain" description="PDZ" evidence="5">
    <location>
        <begin position="284"/>
        <end position="372"/>
    </location>
</feature>
<dbReference type="Proteomes" id="UP001408594">
    <property type="component" value="Unassembled WGS sequence"/>
</dbReference>
<evidence type="ECO:0000256" key="2">
    <source>
        <dbReference type="ARBA" id="ARBA00022670"/>
    </source>
</evidence>
<evidence type="ECO:0000313" key="6">
    <source>
        <dbReference type="EMBL" id="GAA5524745.1"/>
    </source>
</evidence>
<sequence>MRAPPARASQAGSGRLRPRNQSRKLTGSMMNQYKIPLPHYPAAILILLLALAARAHATALPDFSTDDERNTIQVFNFASPSVVYVTNETLVRDRWSLRVQSVPRGAGSGFIWDDKGHVVTNFHVIEGARKVTITLQDRSEWPALLVGTAPEKDLAVLRIDAPRELLKPLVTGSSRNLAVGRKVLAIGNPFGLDTTLTTGVVSALGREIEAANNRTIRNVIQTDAAINPGNSGGPLLDSRGRLIGVNTAIYSPSGASVGIGFAIPVDTVKKIVPELIAHGRLVRPVLGIESAPDQWASHYGFEGVAVLRTAPGMPAEQAGLRGIHRAPNGGWQLGDVIVGIDRQAVRNHDDLLNALENHRAGDEVSLSFVRDGQTRETSITLAAPK</sequence>
<reference evidence="6 7" key="1">
    <citation type="submission" date="2024-02" db="EMBL/GenBank/DDBJ databases">
        <title>Microbulbifer aestuariivivens NBRC 112533.</title>
        <authorList>
            <person name="Ichikawa N."/>
            <person name="Katano-Makiyama Y."/>
            <person name="Hidaka K."/>
        </authorList>
    </citation>
    <scope>NUCLEOTIDE SEQUENCE [LARGE SCALE GENOMIC DNA]</scope>
    <source>
        <strain evidence="6 7">NBRC 112533</strain>
    </source>
</reference>
<protein>
    <recommendedName>
        <fullName evidence="5">PDZ domain-containing protein</fullName>
    </recommendedName>
</protein>
<dbReference type="InterPro" id="IPR001940">
    <property type="entry name" value="Peptidase_S1C"/>
</dbReference>
<evidence type="ECO:0000256" key="4">
    <source>
        <dbReference type="SAM" id="MobiDB-lite"/>
    </source>
</evidence>
<dbReference type="SUPFAM" id="SSF50156">
    <property type="entry name" value="PDZ domain-like"/>
    <property type="match status" value="1"/>
</dbReference>
<dbReference type="PRINTS" id="PR00834">
    <property type="entry name" value="PROTEASES2C"/>
</dbReference>
<dbReference type="PANTHER" id="PTHR43343:SF3">
    <property type="entry name" value="PROTEASE DO-LIKE 8, CHLOROPLASTIC"/>
    <property type="match status" value="1"/>
</dbReference>